<accession>A0A3B8DX83</accession>
<protein>
    <submittedName>
        <fullName evidence="1">Uncharacterized protein</fullName>
    </submittedName>
</protein>
<organism evidence="1 2">
    <name type="scientific">Proteus phage Stubb</name>
    <dbReference type="NCBI Taxonomy" id="2315597"/>
    <lineage>
        <taxon>Viruses</taxon>
        <taxon>Duplodnaviria</taxon>
        <taxon>Heunggongvirae</taxon>
        <taxon>Uroviricota</taxon>
        <taxon>Caudoviricetes</taxon>
        <taxon>Demerecviridae</taxon>
        <taxon>Novosibvirus</taxon>
        <taxon>Novosibvirus stubb</taxon>
    </lineage>
</organism>
<gene>
    <name evidence="1" type="ORF">CPT_Stubb_028</name>
</gene>
<dbReference type="Proteomes" id="UP000269143">
    <property type="component" value="Segment"/>
</dbReference>
<name>A0A3B8DX83_9CAUD</name>
<sequence>MEEHLKYMIKQSFSVFKDLSSQEFMSCLDKSSVAGTVLVGKMSIVSAGLYDAIMEENTLSVLKALKTIEKLAILAEQVDFNCVDFEYITYCIKNGTEFDANIAIGQRTGENK</sequence>
<dbReference type="EMBL" id="MH830339">
    <property type="protein sequence ID" value="AYJ73168.1"/>
    <property type="molecule type" value="Genomic_DNA"/>
</dbReference>
<keyword evidence="2" id="KW-1185">Reference proteome</keyword>
<evidence type="ECO:0000313" key="2">
    <source>
        <dbReference type="Proteomes" id="UP000269143"/>
    </source>
</evidence>
<evidence type="ECO:0000313" key="1">
    <source>
        <dbReference type="EMBL" id="AYJ73168.1"/>
    </source>
</evidence>
<reference evidence="2" key="1">
    <citation type="submission" date="2018-09" db="EMBL/GenBank/DDBJ databases">
        <title>Complete genome of Proteus mirabilis phage Stubb.</title>
        <authorList>
            <person name="Bourgeois T.A."/>
            <person name="Lessor L."/>
            <person name="O'Leary C.J."/>
            <person name="Liu M."/>
        </authorList>
    </citation>
    <scope>NUCLEOTIDE SEQUENCE [LARGE SCALE GENOMIC DNA]</scope>
</reference>
<proteinExistence type="predicted"/>